<dbReference type="Gene3D" id="2.40.420.20">
    <property type="match status" value="1"/>
</dbReference>
<reference evidence="12" key="1">
    <citation type="journal article" date="2014" name="Int. J. Syst. Evol. Microbiol.">
        <title>Complete genome sequence of Corynebacterium casei LMG S-19264T (=DSM 44701T), isolated from a smear-ripened cheese.</title>
        <authorList>
            <consortium name="US DOE Joint Genome Institute (JGI-PGF)"/>
            <person name="Walter F."/>
            <person name="Albersmeier A."/>
            <person name="Kalinowski J."/>
            <person name="Ruckert C."/>
        </authorList>
    </citation>
    <scope>NUCLEOTIDE SEQUENCE</scope>
    <source>
        <strain evidence="12">CGMCC 1.12919</strain>
    </source>
</reference>
<dbReference type="Gene3D" id="2.40.50.100">
    <property type="match status" value="1"/>
</dbReference>
<evidence type="ECO:0000256" key="5">
    <source>
        <dbReference type="ARBA" id="ARBA00022519"/>
    </source>
</evidence>
<evidence type="ECO:0000256" key="2">
    <source>
        <dbReference type="ARBA" id="ARBA00009477"/>
    </source>
</evidence>
<dbReference type="Pfam" id="PF25917">
    <property type="entry name" value="BSH_RND"/>
    <property type="match status" value="1"/>
</dbReference>
<dbReference type="Pfam" id="PF25876">
    <property type="entry name" value="HH_MFP_RND"/>
    <property type="match status" value="1"/>
</dbReference>
<dbReference type="SUPFAM" id="SSF111369">
    <property type="entry name" value="HlyD-like secretion proteins"/>
    <property type="match status" value="1"/>
</dbReference>
<keyword evidence="13" id="KW-1185">Reference proteome</keyword>
<reference evidence="12" key="2">
    <citation type="submission" date="2020-09" db="EMBL/GenBank/DDBJ databases">
        <authorList>
            <person name="Sun Q."/>
            <person name="Zhou Y."/>
        </authorList>
    </citation>
    <scope>NUCLEOTIDE SEQUENCE</scope>
    <source>
        <strain evidence="12">CGMCC 1.12919</strain>
    </source>
</reference>
<comment type="caution">
    <text evidence="12">The sequence shown here is derived from an EMBL/GenBank/DDBJ whole genome shotgun (WGS) entry which is preliminary data.</text>
</comment>
<keyword evidence="6" id="KW-0472">Membrane</keyword>
<dbReference type="Pfam" id="PF25967">
    <property type="entry name" value="RND-MFP_C"/>
    <property type="match status" value="1"/>
</dbReference>
<dbReference type="RefSeq" id="WP_188611051.1">
    <property type="nucleotide sequence ID" value="NZ_BMGG01000007.1"/>
</dbReference>
<dbReference type="Gene3D" id="1.10.287.470">
    <property type="entry name" value="Helix hairpin bin"/>
    <property type="match status" value="1"/>
</dbReference>
<evidence type="ECO:0000256" key="7">
    <source>
        <dbReference type="SAM" id="MobiDB-lite"/>
    </source>
</evidence>
<evidence type="ECO:0000256" key="6">
    <source>
        <dbReference type="ARBA" id="ARBA00023136"/>
    </source>
</evidence>
<dbReference type="NCBIfam" id="TIGR01730">
    <property type="entry name" value="RND_mfp"/>
    <property type="match status" value="1"/>
</dbReference>
<dbReference type="InterPro" id="IPR006143">
    <property type="entry name" value="RND_pump_MFP"/>
</dbReference>
<sequence length="416" mass="43778">MRTRTLVFTVIVLAAAAAGMRYREQLAPLLHTATARLTGQPGPTVPADAAKAAKGSGQSGGGVAVVTALSENVSFPIRRRTIGIVETPASVVVKSRIDSQILEQHITDGQMVNAGDPLFTLDDKEVRAAIARDEATLARDQALAERARAALARTKELLARSAAAQSALDQAVADAKSADANVAADQATLANDKIKLSYTRITAPMAGRIGAVRVVPGNLVSASDPTGTGLVTITQVKPIRAAFTLPERELPRIRTAMLRKPLPTVRVLLPGTETVLATGRIDFLDSSVDTASGTIVAKSNFANEDLRLWPGMYVDVQVDLDQRPDTVTVPSPAVQIGQNGSYVYVVKSDKTVEARQVTVLGAEGDRTAIETGLKPGEHVVVDGQLRIGPGTRVTESTRGSAAGSQNEAAVHRDDHS</sequence>
<dbReference type="InterPro" id="IPR058626">
    <property type="entry name" value="MdtA-like_b-barrel"/>
</dbReference>
<accession>A0A916UPL9</accession>
<dbReference type="GO" id="GO:0030313">
    <property type="term" value="C:cell envelope"/>
    <property type="evidence" value="ECO:0007669"/>
    <property type="project" value="UniProtKB-SubCell"/>
</dbReference>
<dbReference type="EMBL" id="BMGG01000007">
    <property type="protein sequence ID" value="GGC78844.1"/>
    <property type="molecule type" value="Genomic_DNA"/>
</dbReference>
<evidence type="ECO:0000256" key="1">
    <source>
        <dbReference type="ARBA" id="ARBA00004236"/>
    </source>
</evidence>
<evidence type="ECO:0000259" key="10">
    <source>
        <dbReference type="Pfam" id="PF25944"/>
    </source>
</evidence>
<feature type="domain" description="Multidrug resistance protein MdtA-like barrel-sandwich hybrid" evidence="9">
    <location>
        <begin position="91"/>
        <end position="228"/>
    </location>
</feature>
<organism evidence="12 13">
    <name type="scientific">Chelatococcus reniformis</name>
    <dbReference type="NCBI Taxonomy" id="1494448"/>
    <lineage>
        <taxon>Bacteria</taxon>
        <taxon>Pseudomonadati</taxon>
        <taxon>Pseudomonadota</taxon>
        <taxon>Alphaproteobacteria</taxon>
        <taxon>Hyphomicrobiales</taxon>
        <taxon>Chelatococcaceae</taxon>
        <taxon>Chelatococcus</taxon>
    </lineage>
</organism>
<dbReference type="InterPro" id="IPR058625">
    <property type="entry name" value="MdtA-like_BSH"/>
</dbReference>
<dbReference type="FunFam" id="2.40.420.20:FF:000001">
    <property type="entry name" value="Efflux RND transporter periplasmic adaptor subunit"/>
    <property type="match status" value="1"/>
</dbReference>
<feature type="domain" description="Multidrug resistance protein MdtA-like beta-barrel" evidence="10">
    <location>
        <begin position="238"/>
        <end position="321"/>
    </location>
</feature>
<evidence type="ECO:0000259" key="9">
    <source>
        <dbReference type="Pfam" id="PF25917"/>
    </source>
</evidence>
<dbReference type="PANTHER" id="PTHR30469:SF36">
    <property type="entry name" value="BLL3903 PROTEIN"/>
    <property type="match status" value="1"/>
</dbReference>
<evidence type="ECO:0000313" key="13">
    <source>
        <dbReference type="Proteomes" id="UP000637002"/>
    </source>
</evidence>
<keyword evidence="5" id="KW-0997">Cell inner membrane</keyword>
<feature type="region of interest" description="Disordered" evidence="7">
    <location>
        <begin position="389"/>
        <end position="416"/>
    </location>
</feature>
<comment type="similarity">
    <text evidence="2">Belongs to the membrane fusion protein (MFP) (TC 8.A.1) family.</text>
</comment>
<feature type="domain" description="Multidrug resistance protein MdtA-like C-terminal permuted SH3" evidence="11">
    <location>
        <begin position="326"/>
        <end position="383"/>
    </location>
</feature>
<feature type="domain" description="Multidrug resistance protein MdtA-like alpha-helical hairpin" evidence="8">
    <location>
        <begin position="133"/>
        <end position="199"/>
    </location>
</feature>
<evidence type="ECO:0000313" key="12">
    <source>
        <dbReference type="EMBL" id="GGC78844.1"/>
    </source>
</evidence>
<feature type="compositionally biased region" description="Polar residues" evidence="7">
    <location>
        <begin position="393"/>
        <end position="407"/>
    </location>
</feature>
<protein>
    <submittedName>
        <fullName evidence="12">Hemolysin D</fullName>
    </submittedName>
</protein>
<dbReference type="GO" id="GO:1990281">
    <property type="term" value="C:efflux pump complex"/>
    <property type="evidence" value="ECO:0007669"/>
    <property type="project" value="TreeGrafter"/>
</dbReference>
<gene>
    <name evidence="12" type="ORF">GCM10010994_41230</name>
</gene>
<dbReference type="GO" id="GO:0015562">
    <property type="term" value="F:efflux transmembrane transporter activity"/>
    <property type="evidence" value="ECO:0007669"/>
    <property type="project" value="TreeGrafter"/>
</dbReference>
<name>A0A916UPL9_9HYPH</name>
<keyword evidence="3" id="KW-0813">Transport</keyword>
<feature type="compositionally biased region" description="Low complexity" evidence="7">
    <location>
        <begin position="45"/>
        <end position="56"/>
    </location>
</feature>
<dbReference type="AlphaFoldDB" id="A0A916UPL9"/>
<evidence type="ECO:0000256" key="4">
    <source>
        <dbReference type="ARBA" id="ARBA00022475"/>
    </source>
</evidence>
<dbReference type="InterPro" id="IPR058624">
    <property type="entry name" value="MdtA-like_HH"/>
</dbReference>
<proteinExistence type="inferred from homology"/>
<evidence type="ECO:0000256" key="3">
    <source>
        <dbReference type="ARBA" id="ARBA00022448"/>
    </source>
</evidence>
<dbReference type="Gene3D" id="2.40.30.170">
    <property type="match status" value="1"/>
</dbReference>
<comment type="subcellular location">
    <subcellularLocation>
        <location evidence="1">Cell membrane</location>
    </subcellularLocation>
</comment>
<dbReference type="Pfam" id="PF25944">
    <property type="entry name" value="Beta-barrel_RND"/>
    <property type="match status" value="1"/>
</dbReference>
<evidence type="ECO:0000259" key="11">
    <source>
        <dbReference type="Pfam" id="PF25967"/>
    </source>
</evidence>
<evidence type="ECO:0000259" key="8">
    <source>
        <dbReference type="Pfam" id="PF25876"/>
    </source>
</evidence>
<dbReference type="PANTHER" id="PTHR30469">
    <property type="entry name" value="MULTIDRUG RESISTANCE PROTEIN MDTA"/>
    <property type="match status" value="1"/>
</dbReference>
<feature type="region of interest" description="Disordered" evidence="7">
    <location>
        <begin position="39"/>
        <end position="59"/>
    </location>
</feature>
<dbReference type="Proteomes" id="UP000637002">
    <property type="component" value="Unassembled WGS sequence"/>
</dbReference>
<dbReference type="InterPro" id="IPR058627">
    <property type="entry name" value="MdtA-like_C"/>
</dbReference>
<keyword evidence="4" id="KW-1003">Cell membrane</keyword>